<gene>
    <name evidence="1" type="ORF">BG261_02975</name>
</gene>
<keyword evidence="2" id="KW-1185">Reference proteome</keyword>
<evidence type="ECO:0000313" key="2">
    <source>
        <dbReference type="Proteomes" id="UP000178622"/>
    </source>
</evidence>
<evidence type="ECO:0000313" key="1">
    <source>
        <dbReference type="EMBL" id="OFI49558.1"/>
    </source>
</evidence>
<dbReference type="AlphaFoldDB" id="A0A1E8GPZ5"/>
<protein>
    <submittedName>
        <fullName evidence="1">Uncharacterized protein</fullName>
    </submittedName>
</protein>
<name>A0A1E8GPZ5_9LACT</name>
<dbReference type="Proteomes" id="UP000178622">
    <property type="component" value="Unassembled WGS sequence"/>
</dbReference>
<reference evidence="2" key="1">
    <citation type="submission" date="2016-09" db="EMBL/GenBank/DDBJ databases">
        <title>Draft genome sequence of a novel species of the family Streptococcaceae isolated from flowers.</title>
        <authorList>
            <person name="Chuah L.-O."/>
            <person name="Yap K.-P."/>
            <person name="Thong K.L."/>
            <person name="Liong M.T."/>
            <person name="Ahmad R."/>
            <person name="Rusul G."/>
        </authorList>
    </citation>
    <scope>NUCLEOTIDE SEQUENCE [LARGE SCALE GENOMIC DNA]</scope>
    <source>
        <strain evidence="2">DF1</strain>
    </source>
</reference>
<organism evidence="1 2">
    <name type="scientific">Floricoccus tropicus</name>
    <dbReference type="NCBI Taxonomy" id="1859473"/>
    <lineage>
        <taxon>Bacteria</taxon>
        <taxon>Bacillati</taxon>
        <taxon>Bacillota</taxon>
        <taxon>Bacilli</taxon>
        <taxon>Lactobacillales</taxon>
        <taxon>Streptococcaceae</taxon>
        <taxon>Floricoccus</taxon>
    </lineage>
</organism>
<comment type="caution">
    <text evidence="1">The sequence shown here is derived from an EMBL/GenBank/DDBJ whole genome shotgun (WGS) entry which is preliminary data.</text>
</comment>
<sequence>MKNYIIENLKNGNKIILVFNKEFRRVAIGLVDELPSDENSLVIKTNEFDAIVNLSTVKYAFIKN</sequence>
<accession>A0A1E8GPZ5</accession>
<proteinExistence type="predicted"/>
<dbReference type="EMBL" id="MKIR01000012">
    <property type="protein sequence ID" value="OFI49558.1"/>
    <property type="molecule type" value="Genomic_DNA"/>
</dbReference>
<dbReference type="RefSeq" id="WP_070792075.1">
    <property type="nucleotide sequence ID" value="NZ_MKIR01000012.1"/>
</dbReference>